<accession>A0ABN7XK56</accession>
<gene>
    <name evidence="1" type="ORF">GMARGA_LOCUS44534</name>
</gene>
<sequence>MLSENHDLALGQLKIWAQNNGAKSAFEKAFILSDLKILIQVFQNKPVK</sequence>
<keyword evidence="2" id="KW-1185">Reference proteome</keyword>
<reference evidence="1 2" key="1">
    <citation type="submission" date="2021-06" db="EMBL/GenBank/DDBJ databases">
        <authorList>
            <person name="Kallberg Y."/>
            <person name="Tangrot J."/>
            <person name="Rosling A."/>
        </authorList>
    </citation>
    <scope>NUCLEOTIDE SEQUENCE [LARGE SCALE GENOMIC DNA]</scope>
    <source>
        <strain evidence="1 2">120-4 pot B 10/14</strain>
    </source>
</reference>
<protein>
    <submittedName>
        <fullName evidence="1">103_t:CDS:1</fullName>
    </submittedName>
</protein>
<feature type="non-terminal residue" evidence="1">
    <location>
        <position position="1"/>
    </location>
</feature>
<dbReference type="EMBL" id="CAJVQB010152337">
    <property type="protein sequence ID" value="CAG8855713.1"/>
    <property type="molecule type" value="Genomic_DNA"/>
</dbReference>
<feature type="non-terminal residue" evidence="1">
    <location>
        <position position="48"/>
    </location>
</feature>
<dbReference type="Proteomes" id="UP000789901">
    <property type="component" value="Unassembled WGS sequence"/>
</dbReference>
<name>A0ABN7XK56_GIGMA</name>
<evidence type="ECO:0000313" key="2">
    <source>
        <dbReference type="Proteomes" id="UP000789901"/>
    </source>
</evidence>
<comment type="caution">
    <text evidence="1">The sequence shown here is derived from an EMBL/GenBank/DDBJ whole genome shotgun (WGS) entry which is preliminary data.</text>
</comment>
<proteinExistence type="predicted"/>
<evidence type="ECO:0000313" key="1">
    <source>
        <dbReference type="EMBL" id="CAG8855713.1"/>
    </source>
</evidence>
<organism evidence="1 2">
    <name type="scientific">Gigaspora margarita</name>
    <dbReference type="NCBI Taxonomy" id="4874"/>
    <lineage>
        <taxon>Eukaryota</taxon>
        <taxon>Fungi</taxon>
        <taxon>Fungi incertae sedis</taxon>
        <taxon>Mucoromycota</taxon>
        <taxon>Glomeromycotina</taxon>
        <taxon>Glomeromycetes</taxon>
        <taxon>Diversisporales</taxon>
        <taxon>Gigasporaceae</taxon>
        <taxon>Gigaspora</taxon>
    </lineage>
</organism>